<feature type="transmembrane region" description="Helical" evidence="1">
    <location>
        <begin position="46"/>
        <end position="68"/>
    </location>
</feature>
<dbReference type="SUPFAM" id="SSF52540">
    <property type="entry name" value="P-loop containing nucleoside triphosphate hydrolases"/>
    <property type="match status" value="2"/>
</dbReference>
<keyword evidence="1" id="KW-0812">Transmembrane</keyword>
<dbReference type="Pfam" id="PF00570">
    <property type="entry name" value="HRDC"/>
    <property type="match status" value="1"/>
</dbReference>
<evidence type="ECO:0000259" key="2">
    <source>
        <dbReference type="PROSITE" id="PS50967"/>
    </source>
</evidence>
<feature type="domain" description="HRDC" evidence="2">
    <location>
        <begin position="620"/>
        <end position="700"/>
    </location>
</feature>
<name>A0A6C0R990_9BACT</name>
<dbReference type="SMART" id="SM00341">
    <property type="entry name" value="HRDC"/>
    <property type="match status" value="1"/>
</dbReference>
<gene>
    <name evidence="3" type="ORF">G0Q07_04460</name>
</gene>
<dbReference type="InterPro" id="IPR010997">
    <property type="entry name" value="HRDC-like_sf"/>
</dbReference>
<dbReference type="SMART" id="SM00382">
    <property type="entry name" value="AAA"/>
    <property type="match status" value="1"/>
</dbReference>
<dbReference type="AlphaFoldDB" id="A0A6C0R990"/>
<dbReference type="Gene3D" id="1.10.150.80">
    <property type="entry name" value="HRDC domain"/>
    <property type="match status" value="1"/>
</dbReference>
<reference evidence="3 4" key="1">
    <citation type="submission" date="2020-02" db="EMBL/GenBank/DDBJ databases">
        <title>Genome sequencing for Draconibacterium sp. strain M1.</title>
        <authorList>
            <person name="Park S.-J."/>
        </authorList>
    </citation>
    <scope>NUCLEOTIDE SEQUENCE [LARGE SCALE GENOMIC DNA]</scope>
    <source>
        <strain evidence="3 4">M1</strain>
    </source>
</reference>
<dbReference type="Proteomes" id="UP000474630">
    <property type="component" value="Chromosome"/>
</dbReference>
<evidence type="ECO:0000313" key="3">
    <source>
        <dbReference type="EMBL" id="QIA07034.1"/>
    </source>
</evidence>
<dbReference type="GO" id="GO:0003678">
    <property type="term" value="F:DNA helicase activity"/>
    <property type="evidence" value="ECO:0007669"/>
    <property type="project" value="InterPro"/>
</dbReference>
<dbReference type="InterPro" id="IPR029491">
    <property type="entry name" value="Helicase_HTH"/>
</dbReference>
<dbReference type="PROSITE" id="PS50967">
    <property type="entry name" value="HRDC"/>
    <property type="match status" value="1"/>
</dbReference>
<dbReference type="InterPro" id="IPR003593">
    <property type="entry name" value="AAA+_ATPase"/>
</dbReference>
<dbReference type="InterPro" id="IPR010285">
    <property type="entry name" value="DNA_helicase_pif1-like_DEAD"/>
</dbReference>
<dbReference type="Pfam" id="PF14493">
    <property type="entry name" value="HTH_40"/>
    <property type="match status" value="1"/>
</dbReference>
<dbReference type="InterPro" id="IPR044876">
    <property type="entry name" value="HRDC_dom_sf"/>
</dbReference>
<dbReference type="GO" id="GO:0000723">
    <property type="term" value="P:telomere maintenance"/>
    <property type="evidence" value="ECO:0007669"/>
    <property type="project" value="InterPro"/>
</dbReference>
<keyword evidence="4" id="KW-1185">Reference proteome</keyword>
<dbReference type="SUPFAM" id="SSF47819">
    <property type="entry name" value="HRDC-like"/>
    <property type="match status" value="1"/>
</dbReference>
<dbReference type="PANTHER" id="PTHR47642:SF7">
    <property type="entry name" value="ATP-DEPENDENT DNA HELICASE PIF1"/>
    <property type="match status" value="1"/>
</dbReference>
<evidence type="ECO:0000313" key="4">
    <source>
        <dbReference type="Proteomes" id="UP000474630"/>
    </source>
</evidence>
<proteinExistence type="predicted"/>
<dbReference type="Gene3D" id="3.40.50.300">
    <property type="entry name" value="P-loop containing nucleotide triphosphate hydrolases"/>
    <property type="match status" value="2"/>
</dbReference>
<dbReference type="InterPro" id="IPR051055">
    <property type="entry name" value="PIF1_helicase"/>
</dbReference>
<organism evidence="3 4">
    <name type="scientific">Draconibacterium halophilum</name>
    <dbReference type="NCBI Taxonomy" id="2706887"/>
    <lineage>
        <taxon>Bacteria</taxon>
        <taxon>Pseudomonadati</taxon>
        <taxon>Bacteroidota</taxon>
        <taxon>Bacteroidia</taxon>
        <taxon>Marinilabiliales</taxon>
        <taxon>Prolixibacteraceae</taxon>
        <taxon>Draconibacterium</taxon>
    </lineage>
</organism>
<dbReference type="Gene3D" id="2.30.30.940">
    <property type="match status" value="1"/>
</dbReference>
<accession>A0A6C0R990</accession>
<keyword evidence="1" id="KW-0472">Membrane</keyword>
<evidence type="ECO:0000256" key="1">
    <source>
        <dbReference type="SAM" id="Phobius"/>
    </source>
</evidence>
<dbReference type="PANTHER" id="PTHR47642">
    <property type="entry name" value="ATP-DEPENDENT DNA HELICASE"/>
    <property type="match status" value="1"/>
</dbReference>
<dbReference type="RefSeq" id="WP_163344963.1">
    <property type="nucleotide sequence ID" value="NZ_CP048409.1"/>
</dbReference>
<dbReference type="EMBL" id="CP048409">
    <property type="protein sequence ID" value="QIA07034.1"/>
    <property type="molecule type" value="Genomic_DNA"/>
</dbReference>
<sequence length="818" mass="93343">MKTNKQLQLAFDFVQYTGQNIFLTGKAGTGKTTFLKSLKERSPKRMIVVAPTGVAAINAAGVTIHSFFQLSFAPQVGHESKHSSEQRFTKEKINIMRSLDLLVIDEVSMVRADILDAIDRTLRRFKNRRKPFGGAQVLMIGDLQQLAPVVKNEEWGLLRREYETPYFFSSKALREFPHVSIELTEVFRQQDEKFISVLNKVRENKLDEEARQLLNTRHIPNFEPEDEDGYITLCTHNVSAQRINDSKLSVLTGKKEVFTAAVEGKFPEYSYPTDFKLELKVGAQVMFVKNDSNPEKRFYNGKIGQVQSIGKNCVYVLCPGEDEEIEVEPQNWENYKYSIDKESGDIREEMEGMFTQIPLKLAWGITIHKSQGLTFEKAIIDAEASFAHGQVYVALSRCKSLEGMVLSSPIAGRSIINDKTVSGFIQEVEENQPGDQELHAAKLAFQKEQLIEIFRFYRSENLLRNIAKLVNENKGSFPEVTITQLEKMRNEHESEIVAVAAKFHHQITDLLRQQPDVYKNETLQERVKKAAAYFGEKVQHILAEGIKKVDLDVDNKEIKRQLKRYVNDLKDDVQLKLSAFESCLEGFDVKRLMDSRAKTLVKQSKSSGKQKAKEITDFENIPNPELFEQLRNYRTEKAGELEIPPFMIFSQKVLYALVTYLPADTTSLKLINGLGPRKITQFGADIIAVIDYYCKENNIDKGEIPLQEPKKKKKEKVETKLLSFELFNNGKSIEDIATERALSANTIESHLAHFIKLGDLEATRLVDEEKLKKIADYFAKTEDKSFGTAKGHFGNEVSYGELRIGLSYWEFEKSAQDK</sequence>
<keyword evidence="1" id="KW-1133">Transmembrane helix</keyword>
<dbReference type="Gene3D" id="1.10.10.1390">
    <property type="entry name" value="ATP-dependent DNA helicase RecQ"/>
    <property type="match status" value="1"/>
</dbReference>
<dbReference type="GO" id="GO:0006281">
    <property type="term" value="P:DNA repair"/>
    <property type="evidence" value="ECO:0007669"/>
    <property type="project" value="InterPro"/>
</dbReference>
<protein>
    <submittedName>
        <fullName evidence="3">AAA family ATPase</fullName>
    </submittedName>
</protein>
<dbReference type="Pfam" id="PF05970">
    <property type="entry name" value="PIF1"/>
    <property type="match status" value="1"/>
</dbReference>
<dbReference type="KEGG" id="drc:G0Q07_04460"/>
<dbReference type="CDD" id="cd18809">
    <property type="entry name" value="SF1_C_RecD"/>
    <property type="match status" value="1"/>
</dbReference>
<dbReference type="FunFam" id="3.40.50.300:FF:001498">
    <property type="entry name" value="ATP-dependent DNA helicase"/>
    <property type="match status" value="1"/>
</dbReference>
<dbReference type="InterPro" id="IPR027417">
    <property type="entry name" value="P-loop_NTPase"/>
</dbReference>
<dbReference type="InterPro" id="IPR002121">
    <property type="entry name" value="HRDC_dom"/>
</dbReference>
<dbReference type="GO" id="GO:0000166">
    <property type="term" value="F:nucleotide binding"/>
    <property type="evidence" value="ECO:0007669"/>
    <property type="project" value="InterPro"/>
</dbReference>
<dbReference type="GO" id="GO:0003676">
    <property type="term" value="F:nucleic acid binding"/>
    <property type="evidence" value="ECO:0007669"/>
    <property type="project" value="InterPro"/>
</dbReference>